<dbReference type="Gene3D" id="3.40.50.300">
    <property type="entry name" value="P-loop containing nucleotide triphosphate hydrolases"/>
    <property type="match status" value="1"/>
</dbReference>
<dbReference type="SMART" id="SM00487">
    <property type="entry name" value="DEXDc"/>
    <property type="match status" value="1"/>
</dbReference>
<evidence type="ECO:0000256" key="1">
    <source>
        <dbReference type="ARBA" id="ARBA00022741"/>
    </source>
</evidence>
<dbReference type="InterPro" id="IPR011545">
    <property type="entry name" value="DEAD/DEAH_box_helicase_dom"/>
</dbReference>
<dbReference type="InterPro" id="IPR027417">
    <property type="entry name" value="P-loop_NTPase"/>
</dbReference>
<dbReference type="GO" id="GO:0003724">
    <property type="term" value="F:RNA helicase activity"/>
    <property type="evidence" value="ECO:0007669"/>
    <property type="project" value="TreeGrafter"/>
</dbReference>
<evidence type="ECO:0000256" key="2">
    <source>
        <dbReference type="ARBA" id="ARBA00022801"/>
    </source>
</evidence>
<name>A0A316W546_9BASI</name>
<reference evidence="7 8" key="1">
    <citation type="journal article" date="2018" name="Mol. Biol. Evol.">
        <title>Broad Genomic Sampling Reveals a Smut Pathogenic Ancestry of the Fungal Clade Ustilaginomycotina.</title>
        <authorList>
            <person name="Kijpornyongpan T."/>
            <person name="Mondo S.J."/>
            <person name="Barry K."/>
            <person name="Sandor L."/>
            <person name="Lee J."/>
            <person name="Lipzen A."/>
            <person name="Pangilinan J."/>
            <person name="LaButti K."/>
            <person name="Hainaut M."/>
            <person name="Henrissat B."/>
            <person name="Grigoriev I.V."/>
            <person name="Spatafora J.W."/>
            <person name="Aime M.C."/>
        </authorList>
    </citation>
    <scope>NUCLEOTIDE SEQUENCE [LARGE SCALE GENOMIC DNA]</scope>
    <source>
        <strain evidence="7 8">MCA 4658</strain>
    </source>
</reference>
<dbReference type="GO" id="GO:0003723">
    <property type="term" value="F:RNA binding"/>
    <property type="evidence" value="ECO:0007669"/>
    <property type="project" value="TreeGrafter"/>
</dbReference>
<dbReference type="STRING" id="1522189.A0A316W546"/>
<gene>
    <name evidence="7" type="ORF">IE81DRAFT_275784</name>
</gene>
<evidence type="ECO:0000313" key="8">
    <source>
        <dbReference type="Proteomes" id="UP000245783"/>
    </source>
</evidence>
<keyword evidence="2" id="KW-0378">Hydrolase</keyword>
<dbReference type="EMBL" id="KZ819357">
    <property type="protein sequence ID" value="PWN45050.1"/>
    <property type="molecule type" value="Genomic_DNA"/>
</dbReference>
<protein>
    <recommendedName>
        <fullName evidence="6">Helicase ATP-binding domain-containing protein</fullName>
    </recommendedName>
</protein>
<keyword evidence="3" id="KW-0347">Helicase</keyword>
<dbReference type="RefSeq" id="XP_025372210.1">
    <property type="nucleotide sequence ID" value="XM_025511461.1"/>
</dbReference>
<dbReference type="SUPFAM" id="SSF52540">
    <property type="entry name" value="P-loop containing nucleoside triphosphate hydrolases"/>
    <property type="match status" value="1"/>
</dbReference>
<feature type="domain" description="Helicase ATP-binding" evidence="6">
    <location>
        <begin position="31"/>
        <end position="324"/>
    </location>
</feature>
<dbReference type="InterPro" id="IPR050547">
    <property type="entry name" value="DEAD_box_RNA_helicases"/>
</dbReference>
<dbReference type="Pfam" id="PF00270">
    <property type="entry name" value="DEAD"/>
    <property type="match status" value="1"/>
</dbReference>
<organism evidence="7 8">
    <name type="scientific">Ceraceosorus guamensis</name>
    <dbReference type="NCBI Taxonomy" id="1522189"/>
    <lineage>
        <taxon>Eukaryota</taxon>
        <taxon>Fungi</taxon>
        <taxon>Dikarya</taxon>
        <taxon>Basidiomycota</taxon>
        <taxon>Ustilaginomycotina</taxon>
        <taxon>Exobasidiomycetes</taxon>
        <taxon>Ceraceosorales</taxon>
        <taxon>Ceraceosoraceae</taxon>
        <taxon>Ceraceosorus</taxon>
    </lineage>
</organism>
<dbReference type="PANTHER" id="PTHR47963:SF3">
    <property type="entry name" value="DEAD-BOX ATP-DEPENDENT RNA HELICASE 47, MITOCHONDRIAL"/>
    <property type="match status" value="1"/>
</dbReference>
<dbReference type="GO" id="GO:0005524">
    <property type="term" value="F:ATP binding"/>
    <property type="evidence" value="ECO:0007669"/>
    <property type="project" value="UniProtKB-KW"/>
</dbReference>
<evidence type="ECO:0000313" key="7">
    <source>
        <dbReference type="EMBL" id="PWN45050.1"/>
    </source>
</evidence>
<evidence type="ECO:0000259" key="6">
    <source>
        <dbReference type="PROSITE" id="PS51192"/>
    </source>
</evidence>
<keyword evidence="8" id="KW-1185">Reference proteome</keyword>
<evidence type="ECO:0000256" key="5">
    <source>
        <dbReference type="SAM" id="MobiDB-lite"/>
    </source>
</evidence>
<dbReference type="InParanoid" id="A0A316W546"/>
<sequence>QRLGLNPILAEQVLQSFPHLHDPTAAQKELLAALYKPADVLMRAHTGTGKSLGLLLGLMAKPRVAFKRPSSSSSSSSAAPGAREEMVKHVSASLLIVPSNDLAQQYMRWARQLFPPDRLASLDPVIQSQVRGRNHEGLSPDEQVERLRKTSPHIIICTPNRLWEMLNEPATAVLLRIPSLRTIVLDEADALLDLPISLHRGSKWADSTHPSTCLLSLDWIFQRRGTYSGGELIAAAGLEQGRERMLDERRPPSRERTQVHRNRDKSEKSRSKLMSLSPSSTGKDEGVSLRLKGRDPLQLVCVSATAGSVLRHFMGARTGWIRTGVEHEGRKLAYWVDCTGLSAGAAGATGHLLHTPLQQRIWKDEEAEVRKSVSEVAPSATALPPGLTHHCVVVDPTSAPEDMDQADVSHQKSASDGPLLSIRDMAPRLARTTDVEMREHRGSLVLSSVQLQDHVIDEHLLDAFALLWTSNIGENQQSMTAQPSTEAPHGRLLPGPGQNLQSLVVIPSQWSLRGVIGKLRELGLPAQALGDATSQPSTESLYVHGSASLRGLDIPKLEHVYIIGAQAVQDSRHYVHIAGRAARL</sequence>
<dbReference type="PROSITE" id="PS51192">
    <property type="entry name" value="HELICASE_ATP_BIND_1"/>
    <property type="match status" value="1"/>
</dbReference>
<dbReference type="Proteomes" id="UP000245783">
    <property type="component" value="Unassembled WGS sequence"/>
</dbReference>
<keyword evidence="1" id="KW-0547">Nucleotide-binding</keyword>
<feature type="non-terminal residue" evidence="7">
    <location>
        <position position="1"/>
    </location>
</feature>
<dbReference type="OrthoDB" id="10256233at2759"/>
<feature type="region of interest" description="Disordered" evidence="5">
    <location>
        <begin position="243"/>
        <end position="288"/>
    </location>
</feature>
<evidence type="ECO:0000256" key="4">
    <source>
        <dbReference type="ARBA" id="ARBA00022840"/>
    </source>
</evidence>
<evidence type="ECO:0000256" key="3">
    <source>
        <dbReference type="ARBA" id="ARBA00022806"/>
    </source>
</evidence>
<dbReference type="GO" id="GO:0016787">
    <property type="term" value="F:hydrolase activity"/>
    <property type="evidence" value="ECO:0007669"/>
    <property type="project" value="UniProtKB-KW"/>
</dbReference>
<proteinExistence type="predicted"/>
<feature type="compositionally biased region" description="Basic and acidic residues" evidence="5">
    <location>
        <begin position="243"/>
        <end position="258"/>
    </location>
</feature>
<dbReference type="InterPro" id="IPR014001">
    <property type="entry name" value="Helicase_ATP-bd"/>
</dbReference>
<dbReference type="PANTHER" id="PTHR47963">
    <property type="entry name" value="DEAD-BOX ATP-DEPENDENT RNA HELICASE 47, MITOCHONDRIAL"/>
    <property type="match status" value="1"/>
</dbReference>
<accession>A0A316W546</accession>
<dbReference type="GeneID" id="37033331"/>
<dbReference type="AlphaFoldDB" id="A0A316W546"/>
<keyword evidence="4" id="KW-0067">ATP-binding</keyword>
<feature type="non-terminal residue" evidence="7">
    <location>
        <position position="584"/>
    </location>
</feature>